<comment type="similarity">
    <text evidence="1">Belongs to the alkB family.</text>
</comment>
<evidence type="ECO:0000256" key="1">
    <source>
        <dbReference type="ARBA" id="ARBA00007879"/>
    </source>
</evidence>
<comment type="caution">
    <text evidence="3">The sequence shown here is derived from an EMBL/GenBank/DDBJ whole genome shotgun (WGS) entry which is preliminary data.</text>
</comment>
<dbReference type="InterPro" id="IPR044842">
    <property type="entry name" value="ALKBH9B/ALKBH10B-like"/>
</dbReference>
<organism evidence="3 4">
    <name type="scientific">Acorus gramineus</name>
    <name type="common">Dwarf sweet flag</name>
    <dbReference type="NCBI Taxonomy" id="55184"/>
    <lineage>
        <taxon>Eukaryota</taxon>
        <taxon>Viridiplantae</taxon>
        <taxon>Streptophyta</taxon>
        <taxon>Embryophyta</taxon>
        <taxon>Tracheophyta</taxon>
        <taxon>Spermatophyta</taxon>
        <taxon>Magnoliopsida</taxon>
        <taxon>Liliopsida</taxon>
        <taxon>Acoraceae</taxon>
        <taxon>Acorus</taxon>
    </lineage>
</organism>
<dbReference type="PANTHER" id="PTHR31447">
    <property type="entry name" value="HYDROXYPROLINE-RICH GLYCOPROTEIN FAMILY PROTEIN-RELATED"/>
    <property type="match status" value="1"/>
</dbReference>
<evidence type="ECO:0000313" key="3">
    <source>
        <dbReference type="EMBL" id="KAK1277918.1"/>
    </source>
</evidence>
<dbReference type="GO" id="GO:0003729">
    <property type="term" value="F:mRNA binding"/>
    <property type="evidence" value="ECO:0007669"/>
    <property type="project" value="InterPro"/>
</dbReference>
<dbReference type="SUPFAM" id="SSF51197">
    <property type="entry name" value="Clavaminate synthase-like"/>
    <property type="match status" value="1"/>
</dbReference>
<feature type="region of interest" description="Disordered" evidence="2">
    <location>
        <begin position="156"/>
        <end position="182"/>
    </location>
</feature>
<feature type="compositionally biased region" description="Basic and acidic residues" evidence="2">
    <location>
        <begin position="171"/>
        <end position="182"/>
    </location>
</feature>
<gene>
    <name evidence="3" type="ORF">QJS04_geneDACA017198</name>
</gene>
<feature type="compositionally biased region" description="Low complexity" evidence="2">
    <location>
        <begin position="31"/>
        <end position="40"/>
    </location>
</feature>
<dbReference type="AlphaFoldDB" id="A0AAV9BMD9"/>
<sequence>MASGNSVISDKMQFPVVGGGGGGGDIHHQHQQQQQQQRQQWLPDERDGFISWLRSEFAAANAIIDSLVHHLRITGEPGEYEVVMGCVQQRRCNWTPVLHMQQYFPVAEVVFALQQVAWRKQQQRQFEHPKGVVEKDLKRSPSNNYRQVHRVENHGFRNGNPAIHSGGPDAGVERGEEAGKRKGEEVVAATEEKGLGKSVEKEVIGLFYVSIMIGVFSDKNEVHLFTKSGLLHYIYLRGAHSKLSESYIFHIFGVEVVTSGQADCSPKDVEPNETDSGSLEPVATEGCKNAILMGSAETISNQEEKQKGKTVHKTFVSSELIEGKAVNVVEGLKLYNNLFDSSEVSRIVTLVNDMRNAGRRREFQGKLYDPVCILAIVRKQQHGLFDRFSLPSFSSCTENGKINLHNMDIDGYSSLPHQTYVVSKRPNKGHGREMVQLGISITDGPPEDENPAGILKGKFYRKLEPIPILLQDIIDRLLNSQVMSVKPDSCIIDFYNEGDHSHPHAWPSWYGRPVSSLFLTECDMVFGRMIAMDHPGEYKGAIRVSLAPGYAFHIGIGTSN</sequence>
<dbReference type="GO" id="GO:0032451">
    <property type="term" value="F:demethylase activity"/>
    <property type="evidence" value="ECO:0007669"/>
    <property type="project" value="InterPro"/>
</dbReference>
<dbReference type="GO" id="GO:0006402">
    <property type="term" value="P:mRNA catabolic process"/>
    <property type="evidence" value="ECO:0007669"/>
    <property type="project" value="InterPro"/>
</dbReference>
<reference evidence="3" key="2">
    <citation type="submission" date="2023-06" db="EMBL/GenBank/DDBJ databases">
        <authorList>
            <person name="Ma L."/>
            <person name="Liu K.-W."/>
            <person name="Li Z."/>
            <person name="Hsiao Y.-Y."/>
            <person name="Qi Y."/>
            <person name="Fu T."/>
            <person name="Tang G."/>
            <person name="Zhang D."/>
            <person name="Sun W.-H."/>
            <person name="Liu D.-K."/>
            <person name="Li Y."/>
            <person name="Chen G.-Z."/>
            <person name="Liu X.-D."/>
            <person name="Liao X.-Y."/>
            <person name="Jiang Y.-T."/>
            <person name="Yu X."/>
            <person name="Hao Y."/>
            <person name="Huang J."/>
            <person name="Zhao X.-W."/>
            <person name="Ke S."/>
            <person name="Chen Y.-Y."/>
            <person name="Wu W.-L."/>
            <person name="Hsu J.-L."/>
            <person name="Lin Y.-F."/>
            <person name="Huang M.-D."/>
            <person name="Li C.-Y."/>
            <person name="Huang L."/>
            <person name="Wang Z.-W."/>
            <person name="Zhao X."/>
            <person name="Zhong W.-Y."/>
            <person name="Peng D.-H."/>
            <person name="Ahmad S."/>
            <person name="Lan S."/>
            <person name="Zhang J.-S."/>
            <person name="Tsai W.-C."/>
            <person name="Van De Peer Y."/>
            <person name="Liu Z.-J."/>
        </authorList>
    </citation>
    <scope>NUCLEOTIDE SEQUENCE</scope>
    <source>
        <strain evidence="3">SCP</strain>
        <tissue evidence="3">Leaves</tissue>
    </source>
</reference>
<evidence type="ECO:0000256" key="2">
    <source>
        <dbReference type="SAM" id="MobiDB-lite"/>
    </source>
</evidence>
<name>A0AAV9BMD9_ACOGR</name>
<dbReference type="EMBL" id="JAUJYN010000002">
    <property type="protein sequence ID" value="KAK1277918.1"/>
    <property type="molecule type" value="Genomic_DNA"/>
</dbReference>
<dbReference type="Proteomes" id="UP001179952">
    <property type="component" value="Unassembled WGS sequence"/>
</dbReference>
<accession>A0AAV9BMD9</accession>
<dbReference type="InterPro" id="IPR037151">
    <property type="entry name" value="AlkB-like_sf"/>
</dbReference>
<dbReference type="Gene3D" id="2.60.120.590">
    <property type="entry name" value="Alpha-ketoglutarate-dependent dioxygenase AlkB-like"/>
    <property type="match status" value="1"/>
</dbReference>
<proteinExistence type="inferred from homology"/>
<feature type="region of interest" description="Disordered" evidence="2">
    <location>
        <begin position="19"/>
        <end position="40"/>
    </location>
</feature>
<protein>
    <submittedName>
        <fullName evidence="3">Uncharacterized protein</fullName>
    </submittedName>
</protein>
<keyword evidence="4" id="KW-1185">Reference proteome</keyword>
<evidence type="ECO:0000313" key="4">
    <source>
        <dbReference type="Proteomes" id="UP001179952"/>
    </source>
</evidence>
<reference evidence="3" key="1">
    <citation type="journal article" date="2023" name="Nat. Commun.">
        <title>Diploid and tetraploid genomes of Acorus and the evolution of monocots.</title>
        <authorList>
            <person name="Ma L."/>
            <person name="Liu K.W."/>
            <person name="Li Z."/>
            <person name="Hsiao Y.Y."/>
            <person name="Qi Y."/>
            <person name="Fu T."/>
            <person name="Tang G.D."/>
            <person name="Zhang D."/>
            <person name="Sun W.H."/>
            <person name="Liu D.K."/>
            <person name="Li Y."/>
            <person name="Chen G.Z."/>
            <person name="Liu X.D."/>
            <person name="Liao X.Y."/>
            <person name="Jiang Y.T."/>
            <person name="Yu X."/>
            <person name="Hao Y."/>
            <person name="Huang J."/>
            <person name="Zhao X.W."/>
            <person name="Ke S."/>
            <person name="Chen Y.Y."/>
            <person name="Wu W.L."/>
            <person name="Hsu J.L."/>
            <person name="Lin Y.F."/>
            <person name="Huang M.D."/>
            <person name="Li C.Y."/>
            <person name="Huang L."/>
            <person name="Wang Z.W."/>
            <person name="Zhao X."/>
            <person name="Zhong W.Y."/>
            <person name="Peng D.H."/>
            <person name="Ahmad S."/>
            <person name="Lan S."/>
            <person name="Zhang J.S."/>
            <person name="Tsai W.C."/>
            <person name="Van de Peer Y."/>
            <person name="Liu Z.J."/>
        </authorList>
    </citation>
    <scope>NUCLEOTIDE SEQUENCE</scope>
    <source>
        <strain evidence="3">SCP</strain>
    </source>
</reference>
<dbReference type="PANTHER" id="PTHR31447:SF0">
    <property type="entry name" value="HYDROXYPROLINE-RICH GLYCOPROTEIN FAMILY PROTEIN"/>
    <property type="match status" value="1"/>
</dbReference>